<protein>
    <submittedName>
        <fullName evidence="2">ABC transporter permease subunit</fullName>
    </submittedName>
</protein>
<keyword evidence="1" id="KW-0472">Membrane</keyword>
<feature type="transmembrane region" description="Helical" evidence="1">
    <location>
        <begin position="20"/>
        <end position="40"/>
    </location>
</feature>
<comment type="caution">
    <text evidence="2">The sequence shown here is derived from an EMBL/GenBank/DDBJ whole genome shotgun (WGS) entry which is preliminary data.</text>
</comment>
<dbReference type="RefSeq" id="WP_390223936.1">
    <property type="nucleotide sequence ID" value="NZ_JBHTAA010000005.1"/>
</dbReference>
<accession>A0ABD5ZGC5</accession>
<gene>
    <name evidence="2" type="ORF">ACFQJC_12455</name>
</gene>
<reference evidence="2 3" key="1">
    <citation type="journal article" date="2019" name="Int. J. Syst. Evol. Microbiol.">
        <title>The Global Catalogue of Microorganisms (GCM) 10K type strain sequencing project: providing services to taxonomists for standard genome sequencing and annotation.</title>
        <authorList>
            <consortium name="The Broad Institute Genomics Platform"/>
            <consortium name="The Broad Institute Genome Sequencing Center for Infectious Disease"/>
            <person name="Wu L."/>
            <person name="Ma J."/>
        </authorList>
    </citation>
    <scope>NUCLEOTIDE SEQUENCE [LARGE SCALE GENOMIC DNA]</scope>
    <source>
        <strain evidence="2 3">DSM 29988</strain>
    </source>
</reference>
<feature type="transmembrane region" description="Helical" evidence="1">
    <location>
        <begin position="111"/>
        <end position="133"/>
    </location>
</feature>
<feature type="transmembrane region" description="Helical" evidence="1">
    <location>
        <begin position="140"/>
        <end position="166"/>
    </location>
</feature>
<feature type="transmembrane region" description="Helical" evidence="1">
    <location>
        <begin position="178"/>
        <end position="199"/>
    </location>
</feature>
<evidence type="ECO:0000313" key="3">
    <source>
        <dbReference type="Proteomes" id="UP001596481"/>
    </source>
</evidence>
<dbReference type="EMBL" id="JBHTAA010000005">
    <property type="protein sequence ID" value="MFC7204330.1"/>
    <property type="molecule type" value="Genomic_DNA"/>
</dbReference>
<dbReference type="Proteomes" id="UP001596481">
    <property type="component" value="Unassembled WGS sequence"/>
</dbReference>
<dbReference type="AlphaFoldDB" id="A0ABD5ZGC5"/>
<feature type="transmembrane region" description="Helical" evidence="1">
    <location>
        <begin position="211"/>
        <end position="232"/>
    </location>
</feature>
<feature type="transmembrane region" description="Helical" evidence="1">
    <location>
        <begin position="252"/>
        <end position="271"/>
    </location>
</feature>
<proteinExistence type="predicted"/>
<keyword evidence="3" id="KW-1185">Reference proteome</keyword>
<sequence>MSLHVVMKKDFRDSMRSYTLYLLIALFTLFAIWLASIQWIPLPYQDSPVEASTLALLNSMRQPTVFFVPLISLAVCYDTIVGERDSGTIRLLLALPHSRAEVVFGKLLGRIGVVSVSILVGYGVIALIALVTYDSFNLTVFALYTLMTLLYAAVYAAFALGFSAAMETKVEAFVGAGILYLLFLFVWDLLLYVIQLIVWGQEVPEGGLPGWMWLIGMLNPSTAFMHAARVPIPEYEELTFYPSPDVFYLQDWVGFVVLALWAVIPLAFGYVRFTRADIE</sequence>
<organism evidence="2 3">
    <name type="scientific">Haloferax namakaokahaiae</name>
    <dbReference type="NCBI Taxonomy" id="1748331"/>
    <lineage>
        <taxon>Archaea</taxon>
        <taxon>Methanobacteriati</taxon>
        <taxon>Methanobacteriota</taxon>
        <taxon>Stenosarchaea group</taxon>
        <taxon>Halobacteria</taxon>
        <taxon>Halobacteriales</taxon>
        <taxon>Haloferacaceae</taxon>
        <taxon>Haloferax</taxon>
    </lineage>
</organism>
<evidence type="ECO:0000256" key="1">
    <source>
        <dbReference type="SAM" id="Phobius"/>
    </source>
</evidence>
<dbReference type="Pfam" id="PF12679">
    <property type="entry name" value="ABC2_membrane_2"/>
    <property type="match status" value="1"/>
</dbReference>
<dbReference type="GO" id="GO:0005886">
    <property type="term" value="C:plasma membrane"/>
    <property type="evidence" value="ECO:0007669"/>
    <property type="project" value="UniProtKB-SubCell"/>
</dbReference>
<evidence type="ECO:0000313" key="2">
    <source>
        <dbReference type="EMBL" id="MFC7204330.1"/>
    </source>
</evidence>
<dbReference type="PANTHER" id="PTHR43471:SF1">
    <property type="entry name" value="ABC TRANSPORTER PERMEASE PROTEIN NOSY-RELATED"/>
    <property type="match status" value="1"/>
</dbReference>
<keyword evidence="1" id="KW-1133">Transmembrane helix</keyword>
<keyword evidence="1" id="KW-0812">Transmembrane</keyword>
<dbReference type="PANTHER" id="PTHR43471">
    <property type="entry name" value="ABC TRANSPORTER PERMEASE"/>
    <property type="match status" value="1"/>
</dbReference>
<name>A0ABD5ZGC5_9EURY</name>